<feature type="compositionally biased region" description="Pro residues" evidence="8">
    <location>
        <begin position="1"/>
        <end position="10"/>
    </location>
</feature>
<keyword evidence="7" id="KW-0539">Nucleus</keyword>
<dbReference type="GO" id="GO:0005049">
    <property type="term" value="F:nuclear export signal receptor activity"/>
    <property type="evidence" value="ECO:0007669"/>
    <property type="project" value="TreeGrafter"/>
</dbReference>
<evidence type="ECO:0000313" key="10">
    <source>
        <dbReference type="EMBL" id="OEH74667.1"/>
    </source>
</evidence>
<dbReference type="Pfam" id="PF03810">
    <property type="entry name" value="IBN_N"/>
    <property type="match status" value="1"/>
</dbReference>
<dbReference type="Pfam" id="PF03378">
    <property type="entry name" value="CAS_CSE1"/>
    <property type="match status" value="1"/>
</dbReference>
<feature type="region of interest" description="Disordered" evidence="8">
    <location>
        <begin position="1"/>
        <end position="33"/>
    </location>
</feature>
<evidence type="ECO:0000256" key="1">
    <source>
        <dbReference type="ARBA" id="ARBA00004123"/>
    </source>
</evidence>
<name>A0A1D3CTY7_9EIME</name>
<sequence length="651" mass="72475">MCSPGYPPSPLWRVNKNSSDGEFGKHPPPNTPTYTPWLAGENGNMDTVLHCPCSIIVDLNQLPAYRHQDVQLLTGCRILAATVSSCVEERDFNGLSLANFDWLHAPQEAQDLPLCLLLRVYTEKDSLHLSVDLENNTLAAERELEGLCKQEAFPQSLLLLLLNPATDCAIQHAAAIYLKNYVRRLWDLDEAQGGVSAANRSLMKQQLLILQQQETIPKGVVLLSCKIFISLSSVDLPEYFEDHLAYFVLGFIQILQLPIHCSSGGGNSSNNNRADAVSAADDDDSEAGGDLERLKSVICDALRLYFYKYQEEIQPWVYFAVHAVWFAVRQLDSRTRFDMLLAAAADCLSAAAATEWEMRTLPDSFASAAVSLGLPEAQVQELQQKRLRGPANPFQEEALLRDILEGVIVPNVALRDKDLELLEDSPMEFVRRDVEGFPACPHLPRRACVSDLIKGMLLCESLPLVSALLLSPHEALRAYAAFCMHRLLACRNSQGQRLIDPSSCQPILLKSLSFLRQSLSDILGVLLEGASRTGTIGSSRLYVDLLEHLLQPHVWVASQGNVPALVLLHGRVAQLLERMQFCIYHRKLAAAGFDLLNAIFRFLPFEAYKQLLPTLLTVLLKRAHQLQQQTFNAHLSFSLLLFQVTKPSPAH</sequence>
<dbReference type="InterPro" id="IPR001494">
    <property type="entry name" value="Importin-beta_N"/>
</dbReference>
<dbReference type="GO" id="GO:0006611">
    <property type="term" value="P:protein export from nucleus"/>
    <property type="evidence" value="ECO:0007669"/>
    <property type="project" value="TreeGrafter"/>
</dbReference>
<keyword evidence="11" id="KW-1185">Reference proteome</keyword>
<dbReference type="InterPro" id="IPR013713">
    <property type="entry name" value="XPO2_central"/>
</dbReference>
<evidence type="ECO:0000256" key="2">
    <source>
        <dbReference type="ARBA" id="ARBA00004496"/>
    </source>
</evidence>
<dbReference type="GO" id="GO:0006606">
    <property type="term" value="P:protein import into nucleus"/>
    <property type="evidence" value="ECO:0007669"/>
    <property type="project" value="TreeGrafter"/>
</dbReference>
<keyword evidence="5" id="KW-0963">Cytoplasm</keyword>
<dbReference type="InParanoid" id="A0A1D3CTY7"/>
<dbReference type="Pfam" id="PF08506">
    <property type="entry name" value="Cse1"/>
    <property type="match status" value="2"/>
</dbReference>
<dbReference type="InterPro" id="IPR016024">
    <property type="entry name" value="ARM-type_fold"/>
</dbReference>
<evidence type="ECO:0000313" key="11">
    <source>
        <dbReference type="Proteomes" id="UP000095192"/>
    </source>
</evidence>
<dbReference type="SUPFAM" id="SSF48371">
    <property type="entry name" value="ARM repeat"/>
    <property type="match status" value="1"/>
</dbReference>
<evidence type="ECO:0000256" key="5">
    <source>
        <dbReference type="ARBA" id="ARBA00022490"/>
    </source>
</evidence>
<comment type="caution">
    <text evidence="10">The sequence shown here is derived from an EMBL/GenBank/DDBJ whole genome shotgun (WGS) entry which is preliminary data.</text>
</comment>
<dbReference type="AlphaFoldDB" id="A0A1D3CTY7"/>
<dbReference type="InterPro" id="IPR005043">
    <property type="entry name" value="XPO2_C"/>
</dbReference>
<dbReference type="GO" id="GO:0005829">
    <property type="term" value="C:cytosol"/>
    <property type="evidence" value="ECO:0007669"/>
    <property type="project" value="TreeGrafter"/>
</dbReference>
<comment type="subcellular location">
    <subcellularLocation>
        <location evidence="2">Cytoplasm</location>
    </subcellularLocation>
    <subcellularLocation>
        <location evidence="1">Nucleus</location>
    </subcellularLocation>
</comment>
<dbReference type="VEuPathDB" id="ToxoDB:cyc_02357"/>
<dbReference type="GO" id="GO:0005635">
    <property type="term" value="C:nuclear envelope"/>
    <property type="evidence" value="ECO:0007669"/>
    <property type="project" value="TreeGrafter"/>
</dbReference>
<evidence type="ECO:0000256" key="6">
    <source>
        <dbReference type="ARBA" id="ARBA00022927"/>
    </source>
</evidence>
<dbReference type="SMART" id="SM00913">
    <property type="entry name" value="IBN_N"/>
    <property type="match status" value="1"/>
</dbReference>
<proteinExistence type="inferred from homology"/>
<feature type="domain" description="Importin N-terminal" evidence="9">
    <location>
        <begin position="140"/>
        <end position="213"/>
    </location>
</feature>
<dbReference type="InterPro" id="IPR011989">
    <property type="entry name" value="ARM-like"/>
</dbReference>
<evidence type="ECO:0000256" key="4">
    <source>
        <dbReference type="ARBA" id="ARBA00022448"/>
    </source>
</evidence>
<organism evidence="10 11">
    <name type="scientific">Cyclospora cayetanensis</name>
    <dbReference type="NCBI Taxonomy" id="88456"/>
    <lineage>
        <taxon>Eukaryota</taxon>
        <taxon>Sar</taxon>
        <taxon>Alveolata</taxon>
        <taxon>Apicomplexa</taxon>
        <taxon>Conoidasida</taxon>
        <taxon>Coccidia</taxon>
        <taxon>Eucoccidiorida</taxon>
        <taxon>Eimeriorina</taxon>
        <taxon>Eimeriidae</taxon>
        <taxon>Cyclospora</taxon>
    </lineage>
</organism>
<dbReference type="PANTHER" id="PTHR10997">
    <property type="entry name" value="IMPORTIN-7, 8, 11"/>
    <property type="match status" value="1"/>
</dbReference>
<evidence type="ECO:0000256" key="7">
    <source>
        <dbReference type="ARBA" id="ARBA00023242"/>
    </source>
</evidence>
<dbReference type="PROSITE" id="PS50166">
    <property type="entry name" value="IMPORTIN_B_NT"/>
    <property type="match status" value="1"/>
</dbReference>
<dbReference type="PANTHER" id="PTHR10997:SF8">
    <property type="entry name" value="EXPORTIN-2"/>
    <property type="match status" value="1"/>
</dbReference>
<dbReference type="GO" id="GO:0031267">
    <property type="term" value="F:small GTPase binding"/>
    <property type="evidence" value="ECO:0007669"/>
    <property type="project" value="InterPro"/>
</dbReference>
<dbReference type="VEuPathDB" id="ToxoDB:LOC34619224"/>
<evidence type="ECO:0000259" key="9">
    <source>
        <dbReference type="PROSITE" id="PS50166"/>
    </source>
</evidence>
<dbReference type="EMBL" id="JROU02001969">
    <property type="protein sequence ID" value="OEH74667.1"/>
    <property type="molecule type" value="Genomic_DNA"/>
</dbReference>
<evidence type="ECO:0000256" key="8">
    <source>
        <dbReference type="SAM" id="MobiDB-lite"/>
    </source>
</evidence>
<reference evidence="10 11" key="1">
    <citation type="journal article" date="2016" name="BMC Genomics">
        <title>Comparative genomics reveals Cyclospora cayetanensis possesses coccidia-like metabolism and invasion components but unique surface antigens.</title>
        <authorList>
            <person name="Liu S."/>
            <person name="Wang L."/>
            <person name="Zheng H."/>
            <person name="Xu Z."/>
            <person name="Roellig D.M."/>
            <person name="Li N."/>
            <person name="Frace M.A."/>
            <person name="Tang K."/>
            <person name="Arrowood M.J."/>
            <person name="Moss D.M."/>
            <person name="Zhang L."/>
            <person name="Feng Y."/>
            <person name="Xiao L."/>
        </authorList>
    </citation>
    <scope>NUCLEOTIDE SEQUENCE [LARGE SCALE GENOMIC DNA]</scope>
    <source>
        <strain evidence="10 11">CHN_HEN01</strain>
    </source>
</reference>
<dbReference type="Proteomes" id="UP000095192">
    <property type="component" value="Unassembled WGS sequence"/>
</dbReference>
<gene>
    <name evidence="10" type="ORF">cyc_02357</name>
</gene>
<keyword evidence="4" id="KW-0813">Transport</keyword>
<comment type="similarity">
    <text evidence="3">Belongs to the XPO2/CSE1 family.</text>
</comment>
<keyword evidence="6" id="KW-0653">Protein transport</keyword>
<accession>A0A1D3CTY7</accession>
<evidence type="ECO:0000256" key="3">
    <source>
        <dbReference type="ARBA" id="ARBA00008669"/>
    </source>
</evidence>
<dbReference type="Gene3D" id="1.25.10.10">
    <property type="entry name" value="Leucine-rich Repeat Variant"/>
    <property type="match status" value="3"/>
</dbReference>
<protein>
    <submittedName>
        <fullName evidence="10">Importin-alpha subunit</fullName>
    </submittedName>
</protein>